<feature type="compositionally biased region" description="Basic residues" evidence="1">
    <location>
        <begin position="464"/>
        <end position="488"/>
    </location>
</feature>
<evidence type="ECO:0000256" key="1">
    <source>
        <dbReference type="SAM" id="MobiDB-lite"/>
    </source>
</evidence>
<feature type="compositionally biased region" description="Acidic residues" evidence="1">
    <location>
        <begin position="200"/>
        <end position="212"/>
    </location>
</feature>
<feature type="region of interest" description="Disordered" evidence="1">
    <location>
        <begin position="444"/>
        <end position="488"/>
    </location>
</feature>
<feature type="compositionally biased region" description="Polar residues" evidence="1">
    <location>
        <begin position="189"/>
        <end position="199"/>
    </location>
</feature>
<comment type="caution">
    <text evidence="2">The sequence shown here is derived from an EMBL/GenBank/DDBJ whole genome shotgun (WGS) entry which is preliminary data.</text>
</comment>
<sequence length="659" mass="75522">MQQFRYTIKKVKDSESYEFLFANKKYLVDDEVFRKILDICPRIKGEEFTKVQDDDATLTFLIDISYKAIINKCLFEKTASNDRLRKSKIDILCGIFNRENVDYPELIWKDFAFQIDHKKERKSRRKTMSFPRFTKVIINHFLSQHNSLSKLKFQHYHIIKDNGTGGSSKGTGRIPRILDESIVVFATSSEGTGEEQVTNNEDEELSNAEVEESWNGNEENTDAAKEDVEKIKKVKDDAKKAKLPLTSSSLSVSLGFGDQFLKLYFDTSLIVAPVTTLPPHFVSTIPPIPHQTTTLISTPPITTDAPIITTIILESDALSTVQLRVLKLEKDVFELKKIDHSAKALATLKSQVPLVEHYVKPAPALTKIQTSTVDLKQESKKSPSEIRKIEKEQVENTLYHTMLENKSFNRYPTNHAIYHALMEALIEDENAMDKEVVDIIKNHKIQHDNDDDDEDPSTGPNQGKKTKKKRTKESKLSKNHPPPRKPLKVKLYQKVLKLISLQLQRNWEEPIAEVVMDDAINTVGKDVVCNDDQPQDTSEPKKNKTPNLEWFKQPPRPSTPELEWNKRQNNPERDCYPFDLSKPLPLQCDPNHLTVIADYFFNNNLDYLKAFNSEKTYTTSITKTKAARYEIVGIEDMTLTLWSSIKHAYDKDAGKGIKH</sequence>
<evidence type="ECO:0000313" key="2">
    <source>
        <dbReference type="EMBL" id="GEX19442.1"/>
    </source>
</evidence>
<dbReference type="EMBL" id="BKCJ010094524">
    <property type="protein sequence ID" value="GEX19442.1"/>
    <property type="molecule type" value="Genomic_DNA"/>
</dbReference>
<name>A0A699H6K3_TANCI</name>
<organism evidence="2">
    <name type="scientific">Tanacetum cinerariifolium</name>
    <name type="common">Dalmatian daisy</name>
    <name type="synonym">Chrysanthemum cinerariifolium</name>
    <dbReference type="NCBI Taxonomy" id="118510"/>
    <lineage>
        <taxon>Eukaryota</taxon>
        <taxon>Viridiplantae</taxon>
        <taxon>Streptophyta</taxon>
        <taxon>Embryophyta</taxon>
        <taxon>Tracheophyta</taxon>
        <taxon>Spermatophyta</taxon>
        <taxon>Magnoliopsida</taxon>
        <taxon>eudicotyledons</taxon>
        <taxon>Gunneridae</taxon>
        <taxon>Pentapetalae</taxon>
        <taxon>asterids</taxon>
        <taxon>campanulids</taxon>
        <taxon>Asterales</taxon>
        <taxon>Asteraceae</taxon>
        <taxon>Asteroideae</taxon>
        <taxon>Anthemideae</taxon>
        <taxon>Anthemidinae</taxon>
        <taxon>Tanacetum</taxon>
    </lineage>
</organism>
<dbReference type="AlphaFoldDB" id="A0A699H6K3"/>
<proteinExistence type="predicted"/>
<gene>
    <name evidence="2" type="ORF">Tci_291417</name>
</gene>
<protein>
    <submittedName>
        <fullName evidence="2">Uncharacterized protein</fullName>
    </submittedName>
</protein>
<accession>A0A699H6K3</accession>
<reference evidence="2" key="1">
    <citation type="journal article" date="2019" name="Sci. Rep.">
        <title>Draft genome of Tanacetum cinerariifolium, the natural source of mosquito coil.</title>
        <authorList>
            <person name="Yamashiro T."/>
            <person name="Shiraishi A."/>
            <person name="Satake H."/>
            <person name="Nakayama K."/>
        </authorList>
    </citation>
    <scope>NUCLEOTIDE SEQUENCE</scope>
</reference>
<feature type="region of interest" description="Disordered" evidence="1">
    <location>
        <begin position="526"/>
        <end position="568"/>
    </location>
</feature>
<feature type="region of interest" description="Disordered" evidence="1">
    <location>
        <begin position="189"/>
        <end position="226"/>
    </location>
</feature>